<accession>A0A382G3C4</accession>
<protein>
    <submittedName>
        <fullName evidence="1">Uncharacterized protein</fullName>
    </submittedName>
</protein>
<sequence length="206" mass="20260">MTDLTNYGTVTTKDMLARRVYNNEATTINSVGIIIESVNKCLDVSAGTTIAITATNNMDIVAGAGLDVAVTGAIDIQSTLAATLESDVALALTGGTSVAMTSTTTTTIVSGGNMSTAVTGTSNLDATGAITIDSSGSTIGIGNDAVNQNITIGTGGSRPLIQVGNSITTTASLQANAIAGDFNFGSGGFILDTADGGAVSIDAIGA</sequence>
<gene>
    <name evidence="1" type="ORF">METZ01_LOCUS221927</name>
</gene>
<proteinExistence type="predicted"/>
<name>A0A382G3C4_9ZZZZ</name>
<dbReference type="AlphaFoldDB" id="A0A382G3C4"/>
<feature type="non-terminal residue" evidence="1">
    <location>
        <position position="206"/>
    </location>
</feature>
<reference evidence="1" key="1">
    <citation type="submission" date="2018-05" db="EMBL/GenBank/DDBJ databases">
        <authorList>
            <person name="Lanie J.A."/>
            <person name="Ng W.-L."/>
            <person name="Kazmierczak K.M."/>
            <person name="Andrzejewski T.M."/>
            <person name="Davidsen T.M."/>
            <person name="Wayne K.J."/>
            <person name="Tettelin H."/>
            <person name="Glass J.I."/>
            <person name="Rusch D."/>
            <person name="Podicherti R."/>
            <person name="Tsui H.-C.T."/>
            <person name="Winkler M.E."/>
        </authorList>
    </citation>
    <scope>NUCLEOTIDE SEQUENCE</scope>
</reference>
<dbReference type="EMBL" id="UINC01053036">
    <property type="protein sequence ID" value="SVB69073.1"/>
    <property type="molecule type" value="Genomic_DNA"/>
</dbReference>
<evidence type="ECO:0000313" key="1">
    <source>
        <dbReference type="EMBL" id="SVB69073.1"/>
    </source>
</evidence>
<organism evidence="1">
    <name type="scientific">marine metagenome</name>
    <dbReference type="NCBI Taxonomy" id="408172"/>
    <lineage>
        <taxon>unclassified sequences</taxon>
        <taxon>metagenomes</taxon>
        <taxon>ecological metagenomes</taxon>
    </lineage>
</organism>